<sequence>MIEKLIATIQERYAFSEEDANMLRARMTETLEFKPGDIIVPEGEEISYSSLLVEGFSCRSKYTTEGSRQIMQFNIPGDFVDLHSYPLEVLDHSITALTDCRIVKLQHRDITQIIDSNPRLGRILWFATMVDASMHREWLVCFGARAGAMRVAHLFCEMFYRLQVVGLTQGKSYRFPITQADLAQALGFTTIHVNRMLRELRDEGLATFRSKEVEIPDLKALEGRADFDPAYLYLEPRHQ</sequence>
<dbReference type="Gene3D" id="1.10.10.10">
    <property type="entry name" value="Winged helix-like DNA-binding domain superfamily/Winged helix DNA-binding domain"/>
    <property type="match status" value="1"/>
</dbReference>
<evidence type="ECO:0000256" key="2">
    <source>
        <dbReference type="ARBA" id="ARBA00023125"/>
    </source>
</evidence>
<dbReference type="RefSeq" id="WP_305929276.1">
    <property type="nucleotide sequence ID" value="NZ_JAVAIL010000002.1"/>
</dbReference>
<dbReference type="InterPro" id="IPR014710">
    <property type="entry name" value="RmlC-like_jellyroll"/>
</dbReference>
<dbReference type="InterPro" id="IPR012318">
    <property type="entry name" value="HTH_CRP"/>
</dbReference>
<feature type="domain" description="HTH crp-type" evidence="4">
    <location>
        <begin position="145"/>
        <end position="219"/>
    </location>
</feature>
<dbReference type="SUPFAM" id="SSF51206">
    <property type="entry name" value="cAMP-binding domain-like"/>
    <property type="match status" value="1"/>
</dbReference>
<name>A0ABT9H740_9SPHN</name>
<dbReference type="Proteomes" id="UP001235664">
    <property type="component" value="Unassembled WGS sequence"/>
</dbReference>
<accession>A0ABT9H740</accession>
<dbReference type="InterPro" id="IPR000595">
    <property type="entry name" value="cNMP-bd_dom"/>
</dbReference>
<evidence type="ECO:0000256" key="1">
    <source>
        <dbReference type="ARBA" id="ARBA00023015"/>
    </source>
</evidence>
<dbReference type="EMBL" id="JAVAIL010000002">
    <property type="protein sequence ID" value="MDP4539134.1"/>
    <property type="molecule type" value="Genomic_DNA"/>
</dbReference>
<dbReference type="SUPFAM" id="SSF46785">
    <property type="entry name" value="Winged helix' DNA-binding domain"/>
    <property type="match status" value="1"/>
</dbReference>
<comment type="caution">
    <text evidence="5">The sequence shown here is derived from an EMBL/GenBank/DDBJ whole genome shotgun (WGS) entry which is preliminary data.</text>
</comment>
<dbReference type="SMART" id="SM00419">
    <property type="entry name" value="HTH_CRP"/>
    <property type="match status" value="1"/>
</dbReference>
<organism evidence="5 6">
    <name type="scientific">Qipengyuania benthica</name>
    <dbReference type="NCBI Taxonomy" id="3067651"/>
    <lineage>
        <taxon>Bacteria</taxon>
        <taxon>Pseudomonadati</taxon>
        <taxon>Pseudomonadota</taxon>
        <taxon>Alphaproteobacteria</taxon>
        <taxon>Sphingomonadales</taxon>
        <taxon>Erythrobacteraceae</taxon>
        <taxon>Qipengyuania</taxon>
    </lineage>
</organism>
<evidence type="ECO:0000313" key="5">
    <source>
        <dbReference type="EMBL" id="MDP4539134.1"/>
    </source>
</evidence>
<evidence type="ECO:0000256" key="3">
    <source>
        <dbReference type="ARBA" id="ARBA00023163"/>
    </source>
</evidence>
<keyword evidence="1" id="KW-0805">Transcription regulation</keyword>
<dbReference type="InterPro" id="IPR018490">
    <property type="entry name" value="cNMP-bd_dom_sf"/>
</dbReference>
<reference evidence="5 6" key="1">
    <citation type="submission" date="2023-08" db="EMBL/GenBank/DDBJ databases">
        <title>genomic of DY56.</title>
        <authorList>
            <person name="Wang Y."/>
        </authorList>
    </citation>
    <scope>NUCLEOTIDE SEQUENCE [LARGE SCALE GENOMIC DNA]</scope>
    <source>
        <strain evidence="5 6">DY56-A-20</strain>
    </source>
</reference>
<dbReference type="InterPro" id="IPR036388">
    <property type="entry name" value="WH-like_DNA-bd_sf"/>
</dbReference>
<evidence type="ECO:0000313" key="6">
    <source>
        <dbReference type="Proteomes" id="UP001235664"/>
    </source>
</evidence>
<dbReference type="Gene3D" id="2.60.120.10">
    <property type="entry name" value="Jelly Rolls"/>
    <property type="match status" value="1"/>
</dbReference>
<protein>
    <submittedName>
        <fullName evidence="5">Crp/Fnr family transcriptional regulator</fullName>
    </submittedName>
</protein>
<dbReference type="CDD" id="cd00038">
    <property type="entry name" value="CAP_ED"/>
    <property type="match status" value="1"/>
</dbReference>
<keyword evidence="2" id="KW-0238">DNA-binding</keyword>
<dbReference type="Pfam" id="PF13545">
    <property type="entry name" value="HTH_Crp_2"/>
    <property type="match status" value="1"/>
</dbReference>
<keyword evidence="3" id="KW-0804">Transcription</keyword>
<dbReference type="PROSITE" id="PS51063">
    <property type="entry name" value="HTH_CRP_2"/>
    <property type="match status" value="1"/>
</dbReference>
<gene>
    <name evidence="5" type="ORF">Q9K01_05810</name>
</gene>
<proteinExistence type="predicted"/>
<keyword evidence="6" id="KW-1185">Reference proteome</keyword>
<dbReference type="Pfam" id="PF00027">
    <property type="entry name" value="cNMP_binding"/>
    <property type="match status" value="1"/>
</dbReference>
<evidence type="ECO:0000259" key="4">
    <source>
        <dbReference type="PROSITE" id="PS51063"/>
    </source>
</evidence>
<dbReference type="InterPro" id="IPR036390">
    <property type="entry name" value="WH_DNA-bd_sf"/>
</dbReference>